<dbReference type="InterPro" id="IPR007569">
    <property type="entry name" value="DUF559"/>
</dbReference>
<sequence length="101" mass="11862">MTNAETHLWQHLRARQILGFKFRRQHPAGKYILDFACIDAKLAIEIDGGQHNELHMQDNLRTAWLESQGWKVLRFWNNEVLQNTEGVLEKIYNTLSQVSET</sequence>
<gene>
    <name evidence="2" type="ORF">GALL_256230</name>
</gene>
<dbReference type="PANTHER" id="PTHR38590">
    <property type="entry name" value="BLL0828 PROTEIN"/>
    <property type="match status" value="1"/>
</dbReference>
<accession>A0A1J5RAS8</accession>
<dbReference type="InterPro" id="IPR047216">
    <property type="entry name" value="Endonuclease_DUF559_bact"/>
</dbReference>
<dbReference type="SUPFAM" id="SSF52980">
    <property type="entry name" value="Restriction endonuclease-like"/>
    <property type="match status" value="1"/>
</dbReference>
<name>A0A1J5RAS8_9ZZZZ</name>
<dbReference type="PANTHER" id="PTHR38590:SF1">
    <property type="entry name" value="BLL0828 PROTEIN"/>
    <property type="match status" value="1"/>
</dbReference>
<comment type="caution">
    <text evidence="2">The sequence shown here is derived from an EMBL/GenBank/DDBJ whole genome shotgun (WGS) entry which is preliminary data.</text>
</comment>
<reference evidence="2" key="1">
    <citation type="submission" date="2016-10" db="EMBL/GenBank/DDBJ databases">
        <title>Sequence of Gallionella enrichment culture.</title>
        <authorList>
            <person name="Poehlein A."/>
            <person name="Muehling M."/>
            <person name="Daniel R."/>
        </authorList>
    </citation>
    <scope>NUCLEOTIDE SEQUENCE</scope>
</reference>
<dbReference type="AlphaFoldDB" id="A0A1J5RAS8"/>
<dbReference type="CDD" id="cd01038">
    <property type="entry name" value="Endonuclease_DUF559"/>
    <property type="match status" value="1"/>
</dbReference>
<dbReference type="EMBL" id="MLJW01000232">
    <property type="protein sequence ID" value="OIQ92402.1"/>
    <property type="molecule type" value="Genomic_DNA"/>
</dbReference>
<proteinExistence type="predicted"/>
<feature type="domain" description="DUF559" evidence="1">
    <location>
        <begin position="1"/>
        <end position="95"/>
    </location>
</feature>
<evidence type="ECO:0000259" key="1">
    <source>
        <dbReference type="Pfam" id="PF04480"/>
    </source>
</evidence>
<dbReference type="InterPro" id="IPR011335">
    <property type="entry name" value="Restrct_endonuc-II-like"/>
</dbReference>
<organism evidence="2">
    <name type="scientific">mine drainage metagenome</name>
    <dbReference type="NCBI Taxonomy" id="410659"/>
    <lineage>
        <taxon>unclassified sequences</taxon>
        <taxon>metagenomes</taxon>
        <taxon>ecological metagenomes</taxon>
    </lineage>
</organism>
<dbReference type="Pfam" id="PF04480">
    <property type="entry name" value="DUF559"/>
    <property type="match status" value="1"/>
</dbReference>
<evidence type="ECO:0000313" key="2">
    <source>
        <dbReference type="EMBL" id="OIQ92402.1"/>
    </source>
</evidence>
<protein>
    <recommendedName>
        <fullName evidence="1">DUF559 domain-containing protein</fullName>
    </recommendedName>
</protein>
<dbReference type="Gene3D" id="3.40.960.10">
    <property type="entry name" value="VSR Endonuclease"/>
    <property type="match status" value="1"/>
</dbReference>